<gene>
    <name evidence="1" type="ORF">SAMN06297382_1619</name>
</gene>
<dbReference type="EMBL" id="FZQA01000003">
    <property type="protein sequence ID" value="SNT73221.1"/>
    <property type="molecule type" value="Genomic_DNA"/>
</dbReference>
<evidence type="ECO:0000313" key="1">
    <source>
        <dbReference type="EMBL" id="SNT73221.1"/>
    </source>
</evidence>
<dbReference type="Proteomes" id="UP000198346">
    <property type="component" value="Unassembled WGS sequence"/>
</dbReference>
<dbReference type="AlphaFoldDB" id="A0A239PSF6"/>
<accession>A0A239PSF6</accession>
<keyword evidence="2" id="KW-1185">Reference proteome</keyword>
<dbReference type="OrthoDB" id="8481901at2"/>
<sequence>MAEKGWSPDREEALKALIRQTIEAAGADDPAVLPHRVKERLKGQATGDFDVEAYVRAVLKEQKRKGGA</sequence>
<evidence type="ECO:0000313" key="2">
    <source>
        <dbReference type="Proteomes" id="UP000198346"/>
    </source>
</evidence>
<name>A0A239PSF6_9PROT</name>
<reference evidence="1 2" key="1">
    <citation type="submission" date="2017-07" db="EMBL/GenBank/DDBJ databases">
        <authorList>
            <person name="Sun Z.S."/>
            <person name="Albrecht U."/>
            <person name="Echele G."/>
            <person name="Lee C.C."/>
        </authorList>
    </citation>
    <scope>NUCLEOTIDE SEQUENCE [LARGE SCALE GENOMIC DNA]</scope>
    <source>
        <strain evidence="1 2">CGMCC 1.12710</strain>
    </source>
</reference>
<dbReference type="RefSeq" id="WP_089412103.1">
    <property type="nucleotide sequence ID" value="NZ_FZQA01000003.1"/>
</dbReference>
<organism evidence="1 2">
    <name type="scientific">Amphiplicatus metriothermophilus</name>
    <dbReference type="NCBI Taxonomy" id="1519374"/>
    <lineage>
        <taxon>Bacteria</taxon>
        <taxon>Pseudomonadati</taxon>
        <taxon>Pseudomonadota</taxon>
        <taxon>Alphaproteobacteria</taxon>
        <taxon>Parvularculales</taxon>
        <taxon>Parvularculaceae</taxon>
        <taxon>Amphiplicatus</taxon>
    </lineage>
</organism>
<proteinExistence type="predicted"/>
<protein>
    <submittedName>
        <fullName evidence="1">Uncharacterized protein</fullName>
    </submittedName>
</protein>